<sequence length="99" mass="11549">MISTALKRSKDETNLAKKLIRLSKTPGVSWFFEAHPEFEWLDFSALEAWECWLRKELSKEDFELYEELYSAKCSDMKSLIEAILIDANRIPQLGNVDGY</sequence>
<evidence type="ECO:0000313" key="1">
    <source>
        <dbReference type="EMBL" id="KZR34970.1"/>
    </source>
</evidence>
<dbReference type="Proteomes" id="UP000076880">
    <property type="component" value="Unassembled WGS sequence"/>
</dbReference>
<protein>
    <submittedName>
        <fullName evidence="1">Uncharacterized protein</fullName>
    </submittedName>
</protein>
<evidence type="ECO:0000313" key="2">
    <source>
        <dbReference type="Proteomes" id="UP000076880"/>
    </source>
</evidence>
<name>A0ABR5YRM2_9ENTR</name>
<keyword evidence="2" id="KW-1185">Reference proteome</keyword>
<gene>
    <name evidence="1" type="ORF">A3466_18110</name>
</gene>
<proteinExistence type="predicted"/>
<organism evidence="1 2">
    <name type="scientific">Enterobacter genomosp. S</name>
    <dbReference type="NCBI Taxonomy" id="2364151"/>
    <lineage>
        <taxon>Bacteria</taxon>
        <taxon>Pseudomonadati</taxon>
        <taxon>Pseudomonadota</taxon>
        <taxon>Gammaproteobacteria</taxon>
        <taxon>Enterobacterales</taxon>
        <taxon>Enterobacteriaceae</taxon>
        <taxon>Enterobacter</taxon>
        <taxon>Enterobacter cloacae complex</taxon>
        <taxon>Enterobacter cloacae complex clade S</taxon>
    </lineage>
</organism>
<dbReference type="EMBL" id="LVVA01000005">
    <property type="protein sequence ID" value="KZR34970.1"/>
    <property type="molecule type" value="Genomic_DNA"/>
</dbReference>
<accession>A0ABR5YRM2</accession>
<reference evidence="2" key="1">
    <citation type="submission" date="2016-03" db="EMBL/GenBank/DDBJ databases">
        <title>WGS of SAMN04393274.</title>
        <authorList>
            <person name="Adams M."/>
            <person name="Sutton G."/>
            <person name="Nelson K."/>
            <person name="Thaden J."/>
            <person name="Fowler V."/>
            <person name="Mccorrison J."/>
            <person name="Sanka R."/>
            <person name="Brinkac L."/>
            <person name="Nierman W."/>
        </authorList>
    </citation>
    <scope>NUCLEOTIDE SEQUENCE [LARGE SCALE GENOMIC DNA]</scope>
    <source>
        <strain evidence="2">GN06232</strain>
    </source>
</reference>
<dbReference type="RefSeq" id="WP_063449796.1">
    <property type="nucleotide sequence ID" value="NZ_LVVA01000005.1"/>
</dbReference>
<comment type="caution">
    <text evidence="1">The sequence shown here is derived from an EMBL/GenBank/DDBJ whole genome shotgun (WGS) entry which is preliminary data.</text>
</comment>